<dbReference type="InterPro" id="IPR050312">
    <property type="entry name" value="IolE/XylAMocC-like"/>
</dbReference>
<sequence>VIFALGYSTYALKMVDPFEAVRLIKDVGYEALEICAAEGWPSFPEIFSNIQQNDLGKLAQDLGFPSPILFALIDVCAPHSERMAMLELTKKKFEMAQRMHNDDSPILITTTPGHSAPPWESGKDQIRDAFLSLADMAAEYDIVVSIEAHAGTDFETPEKAVWMMKQTQHLNLKLDLDISHFVVEGSEMVRSVELCAPFSSMIHIKDGEKVNGQVELCLPGEGGIDIPGFLAALHANGLGTMPVFAEVSVQQSREPDYSPRGAAEFCFKALDSARLQIS</sequence>
<evidence type="ECO:0000313" key="2">
    <source>
        <dbReference type="EMBL" id="SVC05557.1"/>
    </source>
</evidence>
<dbReference type="SUPFAM" id="SSF51658">
    <property type="entry name" value="Xylose isomerase-like"/>
    <property type="match status" value="1"/>
</dbReference>
<organism evidence="2">
    <name type="scientific">marine metagenome</name>
    <dbReference type="NCBI Taxonomy" id="408172"/>
    <lineage>
        <taxon>unclassified sequences</taxon>
        <taxon>metagenomes</taxon>
        <taxon>ecological metagenomes</taxon>
    </lineage>
</organism>
<dbReference type="Pfam" id="PF01261">
    <property type="entry name" value="AP_endonuc_2"/>
    <property type="match status" value="1"/>
</dbReference>
<reference evidence="2" key="1">
    <citation type="submission" date="2018-05" db="EMBL/GenBank/DDBJ databases">
        <authorList>
            <person name="Lanie J.A."/>
            <person name="Ng W.-L."/>
            <person name="Kazmierczak K.M."/>
            <person name="Andrzejewski T.M."/>
            <person name="Davidsen T.M."/>
            <person name="Wayne K.J."/>
            <person name="Tettelin H."/>
            <person name="Glass J.I."/>
            <person name="Rusch D."/>
            <person name="Podicherti R."/>
            <person name="Tsui H.-C.T."/>
            <person name="Winkler M.E."/>
        </authorList>
    </citation>
    <scope>NUCLEOTIDE SEQUENCE</scope>
</reference>
<dbReference type="PANTHER" id="PTHR12110:SF21">
    <property type="entry name" value="XYLOSE ISOMERASE-LIKE TIM BARREL DOMAIN-CONTAINING PROTEIN"/>
    <property type="match status" value="1"/>
</dbReference>
<dbReference type="EMBL" id="UINC01070986">
    <property type="protein sequence ID" value="SVC05557.1"/>
    <property type="molecule type" value="Genomic_DNA"/>
</dbReference>
<evidence type="ECO:0000259" key="1">
    <source>
        <dbReference type="Pfam" id="PF01261"/>
    </source>
</evidence>
<protein>
    <recommendedName>
        <fullName evidence="1">Xylose isomerase-like TIM barrel domain-containing protein</fullName>
    </recommendedName>
</protein>
<accession>A0A382J2C3</accession>
<dbReference type="PANTHER" id="PTHR12110">
    <property type="entry name" value="HYDROXYPYRUVATE ISOMERASE"/>
    <property type="match status" value="1"/>
</dbReference>
<proteinExistence type="predicted"/>
<gene>
    <name evidence="2" type="ORF">METZ01_LOCUS258411</name>
</gene>
<dbReference type="AlphaFoldDB" id="A0A382J2C3"/>
<dbReference type="InterPro" id="IPR013022">
    <property type="entry name" value="Xyl_isomerase-like_TIM-brl"/>
</dbReference>
<name>A0A382J2C3_9ZZZZ</name>
<feature type="non-terminal residue" evidence="2">
    <location>
        <position position="1"/>
    </location>
</feature>
<dbReference type="InterPro" id="IPR036237">
    <property type="entry name" value="Xyl_isomerase-like_sf"/>
</dbReference>
<dbReference type="Gene3D" id="3.20.20.150">
    <property type="entry name" value="Divalent-metal-dependent TIM barrel enzymes"/>
    <property type="match status" value="1"/>
</dbReference>
<feature type="domain" description="Xylose isomerase-like TIM barrel" evidence="1">
    <location>
        <begin position="21"/>
        <end position="251"/>
    </location>
</feature>